<gene>
    <name evidence="2" type="ORF">H0486_10895</name>
</gene>
<protein>
    <submittedName>
        <fullName evidence="2">BtrH N-terminal domain-containing protein</fullName>
    </submittedName>
</protein>
<sequence length="353" mass="40981">MSKRIINIRHHMCDGTCMWNGIEDVYVSKRGEEVPEAFFLALSSYGENVYLRFHDPARPIMLSVCDGRTRYTYNKIKNEIGLQYKISEGRTLEYAFRSIKKEIDNGNPVILGPLDMYHLPYLKMYHEQHIPMHYVLMIGYDDDKGCIYLYDCGRKEMQSLPYAELERAWLIEKNAVGDKNGFIRFSLPEELPSVYELANTCLKRKAADQLKKKPSFIGINALRKIAAEFSSYKEEMPAEIYKNALTGLIEYFGMVPKIPDQLMGLHTETEEICYKGNCDRLGRMLMTLGDQYNRKDWTNAGDLFLRSGDIFEEITDNIIQFLCSNSNTLEEIPKKFMQIAELEEKAYIILHNN</sequence>
<evidence type="ECO:0000259" key="1">
    <source>
        <dbReference type="Pfam" id="PF14399"/>
    </source>
</evidence>
<dbReference type="InterPro" id="IPR026935">
    <property type="entry name" value="BtrH_N"/>
</dbReference>
<reference evidence="2 3" key="1">
    <citation type="submission" date="2020-07" db="EMBL/GenBank/DDBJ databases">
        <title>Characterization and genome sequencing of isolate MD1, a novel member within the family Lachnospiraceae.</title>
        <authorList>
            <person name="Rettenmaier R."/>
            <person name="Di Bello L."/>
            <person name="Zinser C."/>
            <person name="Scheitz K."/>
            <person name="Liebl W."/>
            <person name="Zverlov V."/>
        </authorList>
    </citation>
    <scope>NUCLEOTIDE SEQUENCE [LARGE SCALE GENOMIC DNA]</scope>
    <source>
        <strain evidence="2 3">MD1</strain>
    </source>
</reference>
<dbReference type="EMBL" id="JACEGA010000001">
    <property type="protein sequence ID" value="MBB2183385.1"/>
    <property type="molecule type" value="Genomic_DNA"/>
</dbReference>
<dbReference type="AlphaFoldDB" id="A0A839K0E4"/>
<organism evidence="2 3">
    <name type="scientific">Variimorphobacter saccharofermentans</name>
    <dbReference type="NCBI Taxonomy" id="2755051"/>
    <lineage>
        <taxon>Bacteria</taxon>
        <taxon>Bacillati</taxon>
        <taxon>Bacillota</taxon>
        <taxon>Clostridia</taxon>
        <taxon>Lachnospirales</taxon>
        <taxon>Lachnospiraceae</taxon>
        <taxon>Variimorphobacter</taxon>
    </lineage>
</organism>
<dbReference type="RefSeq" id="WP_228353043.1">
    <property type="nucleotide sequence ID" value="NZ_JACEGA010000001.1"/>
</dbReference>
<evidence type="ECO:0000313" key="3">
    <source>
        <dbReference type="Proteomes" id="UP000574276"/>
    </source>
</evidence>
<accession>A0A839K0E4</accession>
<comment type="caution">
    <text evidence="2">The sequence shown here is derived from an EMBL/GenBank/DDBJ whole genome shotgun (WGS) entry which is preliminary data.</text>
</comment>
<name>A0A839K0E4_9FIRM</name>
<dbReference type="Pfam" id="PF14399">
    <property type="entry name" value="BtrH_N"/>
    <property type="match status" value="1"/>
</dbReference>
<feature type="domain" description="Butirosin biosynthesis protein H N-terminal" evidence="1">
    <location>
        <begin position="17"/>
        <end position="152"/>
    </location>
</feature>
<evidence type="ECO:0000313" key="2">
    <source>
        <dbReference type="EMBL" id="MBB2183385.1"/>
    </source>
</evidence>
<proteinExistence type="predicted"/>
<dbReference type="Proteomes" id="UP000574276">
    <property type="component" value="Unassembled WGS sequence"/>
</dbReference>
<keyword evidence="3" id="KW-1185">Reference proteome</keyword>
<dbReference type="Gene3D" id="3.90.70.10">
    <property type="entry name" value="Cysteine proteinases"/>
    <property type="match status" value="1"/>
</dbReference>